<dbReference type="InterPro" id="IPR058054">
    <property type="entry name" value="Znf_MS1-like"/>
</dbReference>
<dbReference type="InterPro" id="IPR057765">
    <property type="entry name" value="MS1-like_ubiquitin"/>
</dbReference>
<evidence type="ECO:0000259" key="6">
    <source>
        <dbReference type="SMART" id="SM00249"/>
    </source>
</evidence>
<evidence type="ECO:0000256" key="5">
    <source>
        <dbReference type="ARBA" id="ARBA00023163"/>
    </source>
</evidence>
<dbReference type="Pfam" id="PF25874">
    <property type="entry name" value="WHD_plant_repro"/>
    <property type="match status" value="1"/>
</dbReference>
<dbReference type="PANTHER" id="PTHR46201:SF3">
    <property type="entry name" value="OS01G0877500 PROTEIN"/>
    <property type="match status" value="1"/>
</dbReference>
<evidence type="ECO:0000313" key="7">
    <source>
        <dbReference type="EMBL" id="KAK4280507.1"/>
    </source>
</evidence>
<keyword evidence="5" id="KW-0804">Transcription</keyword>
<dbReference type="InterPro" id="IPR011011">
    <property type="entry name" value="Znf_FYVE_PHD"/>
</dbReference>
<evidence type="ECO:0000256" key="4">
    <source>
        <dbReference type="ARBA" id="ARBA00023015"/>
    </source>
</evidence>
<keyword evidence="3" id="KW-0862">Zinc</keyword>
<dbReference type="SMART" id="SM00249">
    <property type="entry name" value="PHD"/>
    <property type="match status" value="1"/>
</dbReference>
<dbReference type="InterPro" id="IPR001965">
    <property type="entry name" value="Znf_PHD"/>
</dbReference>
<dbReference type="Pfam" id="PF25565">
    <property type="entry name" value="Ubiquitin_At1g33420"/>
    <property type="match status" value="1"/>
</dbReference>
<dbReference type="SUPFAM" id="SSF57903">
    <property type="entry name" value="FYVE/PHD zinc finger"/>
    <property type="match status" value="1"/>
</dbReference>
<evidence type="ECO:0000256" key="1">
    <source>
        <dbReference type="ARBA" id="ARBA00022723"/>
    </source>
</evidence>
<name>A0AAE1N0A6_9FABA</name>
<dbReference type="PANTHER" id="PTHR46201">
    <property type="entry name" value="PHD FINGER PROTEIN MALE MEIOCYTE DEATH 1-RELATED"/>
    <property type="match status" value="1"/>
</dbReference>
<proteinExistence type="predicted"/>
<keyword evidence="2" id="KW-0863">Zinc-finger</keyword>
<gene>
    <name evidence="7" type="ORF">QN277_012128</name>
</gene>
<keyword evidence="8" id="KW-1185">Reference proteome</keyword>
<dbReference type="Gene3D" id="3.30.40.10">
    <property type="entry name" value="Zinc/RING finger domain, C3HC4 (zinc finger)"/>
    <property type="match status" value="1"/>
</dbReference>
<dbReference type="InterPro" id="IPR013083">
    <property type="entry name" value="Znf_RING/FYVE/PHD"/>
</dbReference>
<sequence length="691" mass="77122">MVVCGGKPLKRMKRRVTADFYDFLTFPSPSVAGEDFSGGPFRTNVRSFLSKHALLPPPSALFPHLMTWQILFRVGDLTDGPESSPAVVCLDVIEEDVVRSRSVYCDQCRVVGWSGHPVCGKRYHFIIKADGTSIGGYHKPCMCCGDILHLSESKCKSCNHVTTTDDVEDWVYHQLESTTHLLHGVVHSNGYGHLLRVNGREGGSKFLSGCHIMDFWDRLCQTLGVRKVSVMDVSKKYGLEYRLLHAITKGHPWYGHWGYQFGSGSYGLTHESYKSAAEFLSNMPLSAFLYPGQKCDSRVQDMISYYQSLSKNVLVNIRDLFCFVLGLIHDARKTAASKNVDDIIGKKRRVNATGVSSSWTKSDIECVEEAMLRVLRAVSGSNWVSWRALRGAVCKVASPELLDHCLGELGGKVVLGAMVNTRCNPVTGAFEYRLETVNNSRNELASNISSGLKYPSEVTLLHDLRYFYNSLLHPQMMLSYDPGETRAIAMSSAQKLIDCKQFVKDFKPETLPLTNPSKIRFSCQIELEDESEDFAAHLPPELVILPVNATISDLKLEATNAFQDVYVMFRKLQIDELLGYNVDDSSQVKHLSGSMFNAVRLRGKCIGKNGLSKFQMERGTERWTVDCSCGVKDDDGERMLACDICGVWRHTRCCGIHDADPVPAQFVCPKCQNCDPKPKPNGPCEDDIVNV</sequence>
<protein>
    <recommendedName>
        <fullName evidence="6">Zinc finger PHD-type domain-containing protein</fullName>
    </recommendedName>
</protein>
<evidence type="ECO:0000256" key="2">
    <source>
        <dbReference type="ARBA" id="ARBA00022771"/>
    </source>
</evidence>
<dbReference type="InterPro" id="IPR059080">
    <property type="entry name" value="WHD_PTC1"/>
</dbReference>
<evidence type="ECO:0000256" key="3">
    <source>
        <dbReference type="ARBA" id="ARBA00022833"/>
    </source>
</evidence>
<keyword evidence="4" id="KW-0805">Transcription regulation</keyword>
<dbReference type="EMBL" id="JAWXYG010000002">
    <property type="protein sequence ID" value="KAK4280507.1"/>
    <property type="molecule type" value="Genomic_DNA"/>
</dbReference>
<keyword evidence="1" id="KW-0479">Metal-binding</keyword>
<organism evidence="7 8">
    <name type="scientific">Acacia crassicarpa</name>
    <name type="common">northern wattle</name>
    <dbReference type="NCBI Taxonomy" id="499986"/>
    <lineage>
        <taxon>Eukaryota</taxon>
        <taxon>Viridiplantae</taxon>
        <taxon>Streptophyta</taxon>
        <taxon>Embryophyta</taxon>
        <taxon>Tracheophyta</taxon>
        <taxon>Spermatophyta</taxon>
        <taxon>Magnoliopsida</taxon>
        <taxon>eudicotyledons</taxon>
        <taxon>Gunneridae</taxon>
        <taxon>Pentapetalae</taxon>
        <taxon>rosids</taxon>
        <taxon>fabids</taxon>
        <taxon>Fabales</taxon>
        <taxon>Fabaceae</taxon>
        <taxon>Caesalpinioideae</taxon>
        <taxon>mimosoid clade</taxon>
        <taxon>Acacieae</taxon>
        <taxon>Acacia</taxon>
    </lineage>
</organism>
<dbReference type="AlphaFoldDB" id="A0AAE1N0A6"/>
<dbReference type="GO" id="GO:0008270">
    <property type="term" value="F:zinc ion binding"/>
    <property type="evidence" value="ECO:0007669"/>
    <property type="project" value="UniProtKB-KW"/>
</dbReference>
<accession>A0AAE1N0A6</accession>
<dbReference type="InterPro" id="IPR019787">
    <property type="entry name" value="Znf_PHD-finger"/>
</dbReference>
<dbReference type="Pfam" id="PF00628">
    <property type="entry name" value="PHD"/>
    <property type="match status" value="1"/>
</dbReference>
<evidence type="ECO:0000313" key="8">
    <source>
        <dbReference type="Proteomes" id="UP001293593"/>
    </source>
</evidence>
<dbReference type="Proteomes" id="UP001293593">
    <property type="component" value="Unassembled WGS sequence"/>
</dbReference>
<dbReference type="CDD" id="cd15556">
    <property type="entry name" value="PHD_MMD1_like"/>
    <property type="match status" value="1"/>
</dbReference>
<feature type="domain" description="Zinc finger PHD-type" evidence="6">
    <location>
        <begin position="626"/>
        <end position="672"/>
    </location>
</feature>
<reference evidence="7" key="1">
    <citation type="submission" date="2023-10" db="EMBL/GenBank/DDBJ databases">
        <title>Chromosome-level genome of the transformable northern wattle, Acacia crassicarpa.</title>
        <authorList>
            <person name="Massaro I."/>
            <person name="Sinha N.R."/>
            <person name="Poethig S."/>
            <person name="Leichty A.R."/>
        </authorList>
    </citation>
    <scope>NUCLEOTIDE SEQUENCE</scope>
    <source>
        <strain evidence="7">Acra3RX</strain>
        <tissue evidence="7">Leaf</tissue>
    </source>
</reference>
<comment type="caution">
    <text evidence="7">The sequence shown here is derived from an EMBL/GenBank/DDBJ whole genome shotgun (WGS) entry which is preliminary data.</text>
</comment>